<dbReference type="Pfam" id="PF11309">
    <property type="entry name" value="DUF3112"/>
    <property type="match status" value="1"/>
</dbReference>
<protein>
    <submittedName>
        <fullName evidence="3">Uncharacterized protein</fullName>
    </submittedName>
</protein>
<evidence type="ECO:0000313" key="3">
    <source>
        <dbReference type="EMBL" id="KAF2111751.1"/>
    </source>
</evidence>
<feature type="transmembrane region" description="Helical" evidence="2">
    <location>
        <begin position="182"/>
        <end position="201"/>
    </location>
</feature>
<reference evidence="3" key="1">
    <citation type="journal article" date="2020" name="Stud. Mycol.">
        <title>101 Dothideomycetes genomes: a test case for predicting lifestyles and emergence of pathogens.</title>
        <authorList>
            <person name="Haridas S."/>
            <person name="Albert R."/>
            <person name="Binder M."/>
            <person name="Bloem J."/>
            <person name="Labutti K."/>
            <person name="Salamov A."/>
            <person name="Andreopoulos B."/>
            <person name="Baker S."/>
            <person name="Barry K."/>
            <person name="Bills G."/>
            <person name="Bluhm B."/>
            <person name="Cannon C."/>
            <person name="Castanera R."/>
            <person name="Culley D."/>
            <person name="Daum C."/>
            <person name="Ezra D."/>
            <person name="Gonzalez J."/>
            <person name="Henrissat B."/>
            <person name="Kuo A."/>
            <person name="Liang C."/>
            <person name="Lipzen A."/>
            <person name="Lutzoni F."/>
            <person name="Magnuson J."/>
            <person name="Mondo S."/>
            <person name="Nolan M."/>
            <person name="Ohm R."/>
            <person name="Pangilinan J."/>
            <person name="Park H.-J."/>
            <person name="Ramirez L."/>
            <person name="Alfaro M."/>
            <person name="Sun H."/>
            <person name="Tritt A."/>
            <person name="Yoshinaga Y."/>
            <person name="Zwiers L.-H."/>
            <person name="Turgeon B."/>
            <person name="Goodwin S."/>
            <person name="Spatafora J."/>
            <person name="Crous P."/>
            <person name="Grigoriev I."/>
        </authorList>
    </citation>
    <scope>NUCLEOTIDE SEQUENCE</scope>
    <source>
        <strain evidence="3">CBS 627.86</strain>
    </source>
</reference>
<sequence length="697" mass="77285">MALQGQGQPTTGPPYAPQFQALGGVPDVIPDIPITAVFLFIYVVFAIVHFVIMKKNQKRNHKFVFSGALFGFCKIRIITMCMRIAWACHSTSVGLGIAATTFVYVGTIILYIVNWFFTQRIVRAQHPRLGWSIPYRIVHRVGLVFLVCTLLLLIVGSIQQFYTLSDNTRHIDRAFQLVGNTYFAAFCLAPVVLIALSMVLPRRGTEKFGAGRLRNNIVILVIAAVILSVGQIFRAVVTWLPPQSLRNAQGQPATTPWYFSKAAFYCFNFTTEVMIVIFYALARVDLRFYVPDGAKKAGDYAKGRREADSHYHVDIIGDENKLKRASTNNWAGQNPLGQHPLGQHPNDSKDTLHEYEASIFDDSRTLADSLRYPSSVLEVDNKTGHWKIKRVSGMSSSTSLNTQRLSHLSAPSLWSPDRETMVDAPPVPAIPGDWPLRASQLEQRGSGIPLKEHSGRRSASAGGSSAQTNEFNDHEMNGVDMSDAIADAIAKLEANSELNKRKHTPIVAKTPPPPPDYDAITPIERRPGSDIPKKYTYQPPTPPSAIHSRPGSDIPKKVNYSRPASRMTATGSSTDLPRKINYSQQASSSSSNLAKKIDYAQHASSSSSNLPKKIDYSQQMAGSDLPRKVIYAPPETQAEPPSRQTESRGTDNGSYGTAEEEFRRFSFEAPPRRGEEGYEGSLSESERSLERRSKEQR</sequence>
<dbReference type="InterPro" id="IPR021460">
    <property type="entry name" value="DUF3112"/>
</dbReference>
<proteinExistence type="predicted"/>
<organism evidence="3 4">
    <name type="scientific">Lophiotrema nucula</name>
    <dbReference type="NCBI Taxonomy" id="690887"/>
    <lineage>
        <taxon>Eukaryota</taxon>
        <taxon>Fungi</taxon>
        <taxon>Dikarya</taxon>
        <taxon>Ascomycota</taxon>
        <taxon>Pezizomycotina</taxon>
        <taxon>Dothideomycetes</taxon>
        <taxon>Pleosporomycetidae</taxon>
        <taxon>Pleosporales</taxon>
        <taxon>Lophiotremataceae</taxon>
        <taxon>Lophiotrema</taxon>
    </lineage>
</organism>
<feature type="transmembrane region" description="Helical" evidence="2">
    <location>
        <begin position="137"/>
        <end position="162"/>
    </location>
</feature>
<feature type="compositionally biased region" description="Basic and acidic residues" evidence="1">
    <location>
        <begin position="523"/>
        <end position="533"/>
    </location>
</feature>
<evidence type="ECO:0000256" key="2">
    <source>
        <dbReference type="SAM" id="Phobius"/>
    </source>
</evidence>
<feature type="transmembrane region" description="Helical" evidence="2">
    <location>
        <begin position="64"/>
        <end position="86"/>
    </location>
</feature>
<feature type="compositionally biased region" description="Polar residues" evidence="1">
    <location>
        <begin position="602"/>
        <end position="621"/>
    </location>
</feature>
<evidence type="ECO:0000313" key="4">
    <source>
        <dbReference type="Proteomes" id="UP000799770"/>
    </source>
</evidence>
<feature type="region of interest" description="Disordered" evidence="1">
    <location>
        <begin position="446"/>
        <end position="475"/>
    </location>
</feature>
<keyword evidence="2" id="KW-0472">Membrane</keyword>
<feature type="compositionally biased region" description="Basic and acidic residues" evidence="1">
    <location>
        <begin position="684"/>
        <end position="697"/>
    </location>
</feature>
<dbReference type="OrthoDB" id="3357002at2759"/>
<dbReference type="EMBL" id="ML977333">
    <property type="protein sequence ID" value="KAF2111751.1"/>
    <property type="molecule type" value="Genomic_DNA"/>
</dbReference>
<feature type="compositionally biased region" description="Polar residues" evidence="1">
    <location>
        <begin position="327"/>
        <end position="336"/>
    </location>
</feature>
<dbReference type="AlphaFoldDB" id="A0A6A5Z079"/>
<dbReference type="PANTHER" id="PTHR35184">
    <property type="entry name" value="YALI0C10208P"/>
    <property type="match status" value="1"/>
</dbReference>
<keyword evidence="4" id="KW-1185">Reference proteome</keyword>
<dbReference type="PANTHER" id="PTHR35184:SF1">
    <property type="entry name" value="INTEGRAL MEMBRANE PROTEIN"/>
    <property type="match status" value="1"/>
</dbReference>
<evidence type="ECO:0000256" key="1">
    <source>
        <dbReference type="SAM" id="MobiDB-lite"/>
    </source>
</evidence>
<dbReference type="Proteomes" id="UP000799770">
    <property type="component" value="Unassembled WGS sequence"/>
</dbReference>
<feature type="transmembrane region" description="Helical" evidence="2">
    <location>
        <begin position="32"/>
        <end position="52"/>
    </location>
</feature>
<keyword evidence="2" id="KW-0812">Transmembrane</keyword>
<feature type="region of interest" description="Disordered" evidence="1">
    <location>
        <begin position="327"/>
        <end position="349"/>
    </location>
</feature>
<gene>
    <name evidence="3" type="ORF">BDV96DRAFT_602800</name>
</gene>
<feature type="transmembrane region" description="Helical" evidence="2">
    <location>
        <begin position="213"/>
        <end position="233"/>
    </location>
</feature>
<feature type="region of interest" description="Disordered" evidence="1">
    <location>
        <begin position="496"/>
        <end position="697"/>
    </location>
</feature>
<keyword evidence="2" id="KW-1133">Transmembrane helix</keyword>
<feature type="compositionally biased region" description="Low complexity" evidence="1">
    <location>
        <begin position="457"/>
        <end position="466"/>
    </location>
</feature>
<feature type="transmembrane region" description="Helical" evidence="2">
    <location>
        <begin position="92"/>
        <end position="117"/>
    </location>
</feature>
<accession>A0A6A5Z079</accession>
<name>A0A6A5Z079_9PLEO</name>
<feature type="compositionally biased region" description="Basic and acidic residues" evidence="1">
    <location>
        <begin position="660"/>
        <end position="676"/>
    </location>
</feature>